<dbReference type="EMBL" id="VFWZ01000004">
    <property type="protein sequence ID" value="TPN85180.1"/>
    <property type="molecule type" value="Genomic_DNA"/>
</dbReference>
<keyword evidence="3" id="KW-1185">Reference proteome</keyword>
<reference evidence="2 3" key="1">
    <citation type="submission" date="2019-06" db="EMBL/GenBank/DDBJ databases">
        <authorList>
            <person name="Meng X."/>
        </authorList>
    </citation>
    <scope>NUCLEOTIDE SEQUENCE [LARGE SCALE GENOMIC DNA]</scope>
    <source>
        <strain evidence="2 3">M625</strain>
    </source>
</reference>
<dbReference type="Proteomes" id="UP000315540">
    <property type="component" value="Unassembled WGS sequence"/>
</dbReference>
<proteinExistence type="predicted"/>
<name>A0A504JF89_9FLAO</name>
<evidence type="ECO:0000313" key="3">
    <source>
        <dbReference type="Proteomes" id="UP000315540"/>
    </source>
</evidence>
<keyword evidence="1" id="KW-0732">Signal</keyword>
<dbReference type="SUPFAM" id="SSF54427">
    <property type="entry name" value="NTF2-like"/>
    <property type="match status" value="2"/>
</dbReference>
<evidence type="ECO:0008006" key="4">
    <source>
        <dbReference type="Google" id="ProtNLM"/>
    </source>
</evidence>
<feature type="chain" id="PRO_5021366486" description="Nuclear transport factor 2 family protein" evidence="1">
    <location>
        <begin position="24"/>
        <end position="291"/>
    </location>
</feature>
<dbReference type="InterPro" id="IPR032710">
    <property type="entry name" value="NTF2-like_dom_sf"/>
</dbReference>
<dbReference type="OrthoDB" id="1157330at2"/>
<dbReference type="Gene3D" id="3.10.450.50">
    <property type="match status" value="2"/>
</dbReference>
<protein>
    <recommendedName>
        <fullName evidence="4">Nuclear transport factor 2 family protein</fullName>
    </recommendedName>
</protein>
<accession>A0A504JF89</accession>
<organism evidence="2 3">
    <name type="scientific">Aquimarina algicola</name>
    <dbReference type="NCBI Taxonomy" id="2589995"/>
    <lineage>
        <taxon>Bacteria</taxon>
        <taxon>Pseudomonadati</taxon>
        <taxon>Bacteroidota</taxon>
        <taxon>Flavobacteriia</taxon>
        <taxon>Flavobacteriales</taxon>
        <taxon>Flavobacteriaceae</taxon>
        <taxon>Aquimarina</taxon>
    </lineage>
</organism>
<evidence type="ECO:0000313" key="2">
    <source>
        <dbReference type="EMBL" id="TPN85180.1"/>
    </source>
</evidence>
<feature type="signal peptide" evidence="1">
    <location>
        <begin position="1"/>
        <end position="23"/>
    </location>
</feature>
<sequence length="291" mass="33091">MFTKKLIPIIVALFLSSSMYVTAQTSQQRYTDQEPTAHHKVALDVIAASKEWIANFNQGNTKEVAQGYVQTAVMSAMPFGIKKGIKEIDNFWTPFIKKGATDLVYTELSIEVVNETTAFLSANWSMNVGRGVIYQEKWEKLNGKWVLTYDNFEVLEQFKTPKKRNNTTPVSHNQLEEVIKASIEWTNGFNTGKGNICGEGYFDNATMNAVPFASINGKEEIESFWTKLIADGAKNLTYNNPTFKMITNNSATLSSNWSMNIGEGKIYQEKWENKNGTWRLSYDEFKVLKKY</sequence>
<dbReference type="RefSeq" id="WP_140594181.1">
    <property type="nucleotide sequence ID" value="NZ_VFWZ01000004.1"/>
</dbReference>
<dbReference type="AlphaFoldDB" id="A0A504JF89"/>
<gene>
    <name evidence="2" type="ORF">FHK87_14220</name>
</gene>
<comment type="caution">
    <text evidence="2">The sequence shown here is derived from an EMBL/GenBank/DDBJ whole genome shotgun (WGS) entry which is preliminary data.</text>
</comment>
<evidence type="ECO:0000256" key="1">
    <source>
        <dbReference type="SAM" id="SignalP"/>
    </source>
</evidence>